<feature type="region of interest" description="Disordered" evidence="2">
    <location>
        <begin position="141"/>
        <end position="160"/>
    </location>
</feature>
<evidence type="ECO:0000313" key="4">
    <source>
        <dbReference type="Proteomes" id="UP001557470"/>
    </source>
</evidence>
<evidence type="ECO:0008006" key="5">
    <source>
        <dbReference type="Google" id="ProtNLM"/>
    </source>
</evidence>
<gene>
    <name evidence="3" type="ORF">UPYG_G00116650</name>
</gene>
<accession>A0ABD0X4V1</accession>
<dbReference type="EMBL" id="JAGEUA010000003">
    <property type="protein sequence ID" value="KAL0994005.1"/>
    <property type="molecule type" value="Genomic_DNA"/>
</dbReference>
<dbReference type="Proteomes" id="UP001557470">
    <property type="component" value="Unassembled WGS sequence"/>
</dbReference>
<reference evidence="3 4" key="1">
    <citation type="submission" date="2024-06" db="EMBL/GenBank/DDBJ databases">
        <authorList>
            <person name="Pan Q."/>
            <person name="Wen M."/>
            <person name="Jouanno E."/>
            <person name="Zahm M."/>
            <person name="Klopp C."/>
            <person name="Cabau C."/>
            <person name="Louis A."/>
            <person name="Berthelot C."/>
            <person name="Parey E."/>
            <person name="Roest Crollius H."/>
            <person name="Montfort J."/>
            <person name="Robinson-Rechavi M."/>
            <person name="Bouchez O."/>
            <person name="Lampietro C."/>
            <person name="Lopez Roques C."/>
            <person name="Donnadieu C."/>
            <person name="Postlethwait J."/>
            <person name="Bobe J."/>
            <person name="Verreycken H."/>
            <person name="Guiguen Y."/>
        </authorList>
    </citation>
    <scope>NUCLEOTIDE SEQUENCE [LARGE SCALE GENOMIC DNA]</scope>
    <source>
        <strain evidence="3">Up_M1</strain>
        <tissue evidence="3">Testis</tissue>
    </source>
</reference>
<keyword evidence="4" id="KW-1185">Reference proteome</keyword>
<evidence type="ECO:0000313" key="3">
    <source>
        <dbReference type="EMBL" id="KAL0994005.1"/>
    </source>
</evidence>
<comment type="caution">
    <text evidence="3">The sequence shown here is derived from an EMBL/GenBank/DDBJ whole genome shotgun (WGS) entry which is preliminary data.</text>
</comment>
<dbReference type="AlphaFoldDB" id="A0ABD0X4V1"/>
<evidence type="ECO:0000256" key="1">
    <source>
        <dbReference type="SAM" id="Coils"/>
    </source>
</evidence>
<evidence type="ECO:0000256" key="2">
    <source>
        <dbReference type="SAM" id="MobiDB-lite"/>
    </source>
</evidence>
<keyword evidence="1" id="KW-0175">Coiled coil</keyword>
<proteinExistence type="predicted"/>
<sequence>MGNYSSALTADIEDFDAIVSVSETLNQLATHVTDERLQSQILLLAAQSSHDLQEASVREDEKDNRKAEHNLSSVTSLVRTQIAPTSTTTVLPVVEEKLHPTSMSANLLASSSSSGARVSVPHNFPTLHPGALSAVLRATLPPHLSSDPKPRKEAGAQGPVTLEQLRTELLDLREEVELMKIQHNKEIQLLMNELDEEKRVRLSLQMEVAQMKKNTSKCQKHLSK</sequence>
<organism evidence="3 4">
    <name type="scientific">Umbra pygmaea</name>
    <name type="common">Eastern mudminnow</name>
    <dbReference type="NCBI Taxonomy" id="75934"/>
    <lineage>
        <taxon>Eukaryota</taxon>
        <taxon>Metazoa</taxon>
        <taxon>Chordata</taxon>
        <taxon>Craniata</taxon>
        <taxon>Vertebrata</taxon>
        <taxon>Euteleostomi</taxon>
        <taxon>Actinopterygii</taxon>
        <taxon>Neopterygii</taxon>
        <taxon>Teleostei</taxon>
        <taxon>Protacanthopterygii</taxon>
        <taxon>Esociformes</taxon>
        <taxon>Umbridae</taxon>
        <taxon>Umbra</taxon>
    </lineage>
</organism>
<protein>
    <recommendedName>
        <fullName evidence="5">SH3 domain-containing kinase-binding protein 1-like</fullName>
    </recommendedName>
</protein>
<feature type="coiled-coil region" evidence="1">
    <location>
        <begin position="162"/>
        <end position="214"/>
    </location>
</feature>
<name>A0ABD0X4V1_UMBPY</name>